<feature type="transmembrane region" description="Helical" evidence="1">
    <location>
        <begin position="1202"/>
        <end position="1230"/>
    </location>
</feature>
<keyword evidence="2" id="KW-0732">Signal</keyword>
<comment type="caution">
    <text evidence="3">The sequence shown here is derived from an EMBL/GenBank/DDBJ whole genome shotgun (WGS) entry which is preliminary data.</text>
</comment>
<proteinExistence type="predicted"/>
<keyword evidence="4" id="KW-1185">Reference proteome</keyword>
<evidence type="ECO:0000313" key="3">
    <source>
        <dbReference type="EMBL" id="MBA6411606.1"/>
    </source>
</evidence>
<keyword evidence="1" id="KW-0812">Transmembrane</keyword>
<feature type="transmembrane region" description="Helical" evidence="1">
    <location>
        <begin position="1251"/>
        <end position="1273"/>
    </location>
</feature>
<dbReference type="RefSeq" id="WP_182168470.1">
    <property type="nucleotide sequence ID" value="NZ_JACFXU010000010.1"/>
</dbReference>
<feature type="transmembrane region" description="Helical" evidence="1">
    <location>
        <begin position="534"/>
        <end position="557"/>
    </location>
</feature>
<feature type="chain" id="PRO_5030862059" evidence="2">
    <location>
        <begin position="24"/>
        <end position="1350"/>
    </location>
</feature>
<dbReference type="Proteomes" id="UP000539350">
    <property type="component" value="Unassembled WGS sequence"/>
</dbReference>
<keyword evidence="1" id="KW-1133">Transmembrane helix</keyword>
<evidence type="ECO:0000256" key="2">
    <source>
        <dbReference type="SAM" id="SignalP"/>
    </source>
</evidence>
<gene>
    <name evidence="3" type="ORF">H2508_00540</name>
</gene>
<evidence type="ECO:0000256" key="1">
    <source>
        <dbReference type="SAM" id="Phobius"/>
    </source>
</evidence>
<feature type="signal peptide" evidence="2">
    <location>
        <begin position="1"/>
        <end position="23"/>
    </location>
</feature>
<dbReference type="EMBL" id="JACFXU010000010">
    <property type="protein sequence ID" value="MBA6411606.1"/>
    <property type="molecule type" value="Genomic_DNA"/>
</dbReference>
<sequence length="1350" mass="148494">MPQSLVRLFTGLIVLFTALQATASPTELEQWQDWVLERHQEHTCPWVLDNNPARVCIWPAHLALELRSQGLDFSYRVEVFQDQALVPLPGSTEAWPLRVTANAKPAAVLDRGGAPHVLLDAGVHELQGQFQWQRRPSSLAVPESIALVSMTENGRATSLERRSGQIVLGSDSTRSDPVKQSNSLSIEVFRKLSDGVPMTMETRLILTVSGEPREVQVGQLVWPSMELMALQSPLPARVEDNGDLRVQLTAGRHTLVFHTRFSAAVEQLSMNRVQEAWPQHEYLSFASDSDLRQLKLSGAPGIDTSQVPVPNEWKDLPTWRLDAKTSLQLVTEYRGEQSPAANDIAVNRKLWLDFDGRALTGLELLSGSMRRDWRLDAWPDTQLGSAQVSGRPVLVTRHKQAQGVEIRSPNINLQAVTRIDNPQRFSVSGWDSRVDRFSATLHIPPGWRVLHASGVDGIEGSWISEWDLWDIFLLLIIVAATRKLLGVKVAVLALLALLLGRHEAGMPSYLLALLLLLLPLSAVAGGRIRRGVTVAVVLTCAALLLSLLAFAISNFRLAIYPSLEQRAVDVYQTGPNNELVLPSPVGAAADMMESQSITGQVMAQKGKRAAVQAAPQVQRDAYQLGDNDRVQTGPGVPKWHWNTLHLSASSPVPEGAELSFIYSPPWLTRLWRILNVLLTLAYAGLLASAVLGNLRRSPSDPAAKEQGGLSSASASASSPVALLLTCGLLLGASPNFSQAQDFPPDYLLTELEARLLQPPLCSPHCISLDQGLITTTEETMTISFKAYAAADVLLRLPTPRQGWRVSEIQLDGQRDVAARLHQGELSILLTKGHHTITIVGALQGEIASVNLPLPIHNIEARGQHWQLSGLVDGRVPSGTLSLRAMSAVRQEASTVLSPDPVKPFFRVHREFDIGLQWRLVTRVTRLAPSTGPVAVEVPLLEFERLLSEHIGVKDRRALLQFSERQREISWESSIKPQDSLELVAAAGSHYVETWRLRPAALWRVDYEGIAATRGAAGAGSLQPEWKPWPGESLKLSFYRPEGIAGPTYTVEEASLDYQPGGAIRKSLLTLKIKASIGQDYVFELPADARVTSLKRDASVLNLPDSHRVSVALQPGEQQIVLSFEQDGAAGWLSSTPSLTLPSGASNITLSYNLPRDRWPLYLSGPDIGPAIMYWGVFCVIMLAAIVLSMLDRRLRTELPVSLLGWLLLGIGLSTVNGYGVLVLAVFFFALGFRQRVEPELMDHLKFNFMQVILALVALLSLLTLISAIPLGLLSSPQMLITGNDSWSHLYYFFQDRAPADSFPTATVVSLDIMVYRVAMLIWSLWLASRLLAWVAWGWKAFGRNGLWLAK</sequence>
<keyword evidence="1" id="KW-0472">Membrane</keyword>
<organism evidence="3 4">
    <name type="scientific">Sediminihaliea albiluteola</name>
    <dbReference type="NCBI Taxonomy" id="2758564"/>
    <lineage>
        <taxon>Bacteria</taxon>
        <taxon>Pseudomonadati</taxon>
        <taxon>Pseudomonadota</taxon>
        <taxon>Gammaproteobacteria</taxon>
        <taxon>Cellvibrionales</taxon>
        <taxon>Halieaceae</taxon>
        <taxon>Sediminihaliea</taxon>
    </lineage>
</organism>
<accession>A0A7W2YHN3</accession>
<name>A0A7W2YHN3_9GAMM</name>
<feature type="transmembrane region" description="Helical" evidence="1">
    <location>
        <begin position="1171"/>
        <end position="1190"/>
    </location>
</feature>
<feature type="transmembrane region" description="Helical" evidence="1">
    <location>
        <begin position="1313"/>
        <end position="1336"/>
    </location>
</feature>
<feature type="transmembrane region" description="Helical" evidence="1">
    <location>
        <begin position="509"/>
        <end position="528"/>
    </location>
</feature>
<evidence type="ECO:0000313" key="4">
    <source>
        <dbReference type="Proteomes" id="UP000539350"/>
    </source>
</evidence>
<reference evidence="3 4" key="1">
    <citation type="submission" date="2020-07" db="EMBL/GenBank/DDBJ databases">
        <title>Halieaceae bacterium, F7430, whole genome shotgun sequencing project.</title>
        <authorList>
            <person name="Jiang S."/>
            <person name="Liu Z.W."/>
            <person name="Du Z.J."/>
        </authorList>
    </citation>
    <scope>NUCLEOTIDE SEQUENCE [LARGE SCALE GENOMIC DNA]</scope>
    <source>
        <strain evidence="3 4">F7430</strain>
    </source>
</reference>
<protein>
    <submittedName>
        <fullName evidence="3">Uncharacterized protein</fullName>
    </submittedName>
</protein>